<proteinExistence type="inferred from homology"/>
<comment type="similarity">
    <text evidence="1">Belongs to the membrane fusion protein (MFP) (TC 8.A.1) family.</text>
</comment>
<feature type="chain" id="PRO_5046335110" description="Multidrug resistance protein MdtA-like barrel-sandwich hybrid domain-containing protein" evidence="2">
    <location>
        <begin position="26"/>
        <end position="253"/>
    </location>
</feature>
<dbReference type="RefSeq" id="WP_141287708.1">
    <property type="nucleotide sequence ID" value="NZ_BAAAEW010000002.1"/>
</dbReference>
<name>A0ABP3UQB7_9BURK</name>
<dbReference type="InterPro" id="IPR058625">
    <property type="entry name" value="MdtA-like_BSH"/>
</dbReference>
<gene>
    <name evidence="4" type="ORF">GCM10009107_02140</name>
</gene>
<dbReference type="Pfam" id="PF25917">
    <property type="entry name" value="BSH_RND"/>
    <property type="match status" value="1"/>
</dbReference>
<dbReference type="InterPro" id="IPR006143">
    <property type="entry name" value="RND_pump_MFP"/>
</dbReference>
<sequence>MRAIVFCTTVATLSFAALVSFGTEAAEPARPELREIRAQLTPKRFTTLAAEVGAKVQSLPVPEGGAFKAGQTLVQFDCSLQQAQLQKSKAVLAAADATLQSTTRLSELNSAGKLELEIAGTEAAKARADLSYNNILLGKCHIAAPFAGRVSEQKVREQQYVQPGQTLLEIMDDSTLELEFIAPSHWMSFLKVNSPFEIRIDETGKTYPAGVVRTAAKVDPVSQSVKFTAQIRGRFPELVAGMSGRVIVDVPAR</sequence>
<keyword evidence="5" id="KW-1185">Reference proteome</keyword>
<accession>A0ABP3UQB7</accession>
<dbReference type="Gene3D" id="2.40.30.170">
    <property type="match status" value="1"/>
</dbReference>
<evidence type="ECO:0000313" key="4">
    <source>
        <dbReference type="EMBL" id="GAA0740458.1"/>
    </source>
</evidence>
<dbReference type="SUPFAM" id="SSF111369">
    <property type="entry name" value="HlyD-like secretion proteins"/>
    <property type="match status" value="1"/>
</dbReference>
<protein>
    <recommendedName>
        <fullName evidence="3">Multidrug resistance protein MdtA-like barrel-sandwich hybrid domain-containing protein</fullName>
    </recommendedName>
</protein>
<evidence type="ECO:0000259" key="3">
    <source>
        <dbReference type="Pfam" id="PF25917"/>
    </source>
</evidence>
<evidence type="ECO:0000256" key="2">
    <source>
        <dbReference type="SAM" id="SignalP"/>
    </source>
</evidence>
<dbReference type="EMBL" id="BAAAEW010000002">
    <property type="protein sequence ID" value="GAA0740458.1"/>
    <property type="molecule type" value="Genomic_DNA"/>
</dbReference>
<evidence type="ECO:0000313" key="5">
    <source>
        <dbReference type="Proteomes" id="UP001500279"/>
    </source>
</evidence>
<keyword evidence="2" id="KW-0732">Signal</keyword>
<dbReference type="NCBIfam" id="TIGR01730">
    <property type="entry name" value="RND_mfp"/>
    <property type="match status" value="1"/>
</dbReference>
<reference evidence="5" key="1">
    <citation type="journal article" date="2019" name="Int. J. Syst. Evol. Microbiol.">
        <title>The Global Catalogue of Microorganisms (GCM) 10K type strain sequencing project: providing services to taxonomists for standard genome sequencing and annotation.</title>
        <authorList>
            <consortium name="The Broad Institute Genomics Platform"/>
            <consortium name="The Broad Institute Genome Sequencing Center for Infectious Disease"/>
            <person name="Wu L."/>
            <person name="Ma J."/>
        </authorList>
    </citation>
    <scope>NUCLEOTIDE SEQUENCE [LARGE SCALE GENOMIC DNA]</scope>
    <source>
        <strain evidence="5">JCM 15503</strain>
    </source>
</reference>
<comment type="caution">
    <text evidence="4">The sequence shown here is derived from an EMBL/GenBank/DDBJ whole genome shotgun (WGS) entry which is preliminary data.</text>
</comment>
<dbReference type="Proteomes" id="UP001500279">
    <property type="component" value="Unassembled WGS sequence"/>
</dbReference>
<dbReference type="Gene3D" id="2.40.50.100">
    <property type="match status" value="1"/>
</dbReference>
<feature type="signal peptide" evidence="2">
    <location>
        <begin position="1"/>
        <end position="25"/>
    </location>
</feature>
<organism evidence="4 5">
    <name type="scientific">Ideonella azotifigens</name>
    <dbReference type="NCBI Taxonomy" id="513160"/>
    <lineage>
        <taxon>Bacteria</taxon>
        <taxon>Pseudomonadati</taxon>
        <taxon>Pseudomonadota</taxon>
        <taxon>Betaproteobacteria</taxon>
        <taxon>Burkholderiales</taxon>
        <taxon>Sphaerotilaceae</taxon>
        <taxon>Ideonella</taxon>
    </lineage>
</organism>
<dbReference type="PANTHER" id="PTHR30469">
    <property type="entry name" value="MULTIDRUG RESISTANCE PROTEIN MDTA"/>
    <property type="match status" value="1"/>
</dbReference>
<feature type="domain" description="Multidrug resistance protein MdtA-like barrel-sandwich hybrid" evidence="3">
    <location>
        <begin position="47"/>
        <end position="169"/>
    </location>
</feature>
<evidence type="ECO:0000256" key="1">
    <source>
        <dbReference type="ARBA" id="ARBA00009477"/>
    </source>
</evidence>